<dbReference type="Gene3D" id="3.40.850.10">
    <property type="entry name" value="Kinesin motor domain"/>
    <property type="match status" value="1"/>
</dbReference>
<dbReference type="InterPro" id="IPR036961">
    <property type="entry name" value="Kinesin_motor_dom_sf"/>
</dbReference>
<gene>
    <name evidence="5" type="ORF">VOLCADRAFT_31832</name>
</gene>
<dbReference type="GeneID" id="9622230"/>
<comment type="similarity">
    <text evidence="3">Belongs to the TRAFAC class myosin-kinesin ATPase superfamily. Kinesin family.</text>
</comment>
<dbReference type="GO" id="GO:0005524">
    <property type="term" value="F:ATP binding"/>
    <property type="evidence" value="ECO:0007669"/>
    <property type="project" value="UniProtKB-UniRule"/>
</dbReference>
<dbReference type="InterPro" id="IPR027640">
    <property type="entry name" value="Kinesin-like_fam"/>
</dbReference>
<evidence type="ECO:0000313" key="5">
    <source>
        <dbReference type="EMBL" id="EFJ45753.1"/>
    </source>
</evidence>
<proteinExistence type="inferred from homology"/>
<dbReference type="RefSeq" id="XP_002953154.1">
    <property type="nucleotide sequence ID" value="XM_002953108.1"/>
</dbReference>
<dbReference type="GO" id="GO:0007018">
    <property type="term" value="P:microtubule-based movement"/>
    <property type="evidence" value="ECO:0007669"/>
    <property type="project" value="InterPro"/>
</dbReference>
<dbReference type="eggNOG" id="KOG0242">
    <property type="taxonomic scope" value="Eukaryota"/>
</dbReference>
<feature type="binding site" evidence="3">
    <location>
        <begin position="38"/>
        <end position="45"/>
    </location>
    <ligand>
        <name>ATP</name>
        <dbReference type="ChEBI" id="CHEBI:30616"/>
    </ligand>
</feature>
<evidence type="ECO:0000256" key="2">
    <source>
        <dbReference type="ARBA" id="ARBA00023175"/>
    </source>
</evidence>
<feature type="non-terminal residue" evidence="5">
    <location>
        <position position="289"/>
    </location>
</feature>
<dbReference type="InterPro" id="IPR027417">
    <property type="entry name" value="P-loop_NTPase"/>
</dbReference>
<accession>D8U3G9</accession>
<dbReference type="PRINTS" id="PR00380">
    <property type="entry name" value="KINESINHEAVY"/>
</dbReference>
<feature type="domain" description="Kinesin motor" evidence="4">
    <location>
        <begin position="1"/>
        <end position="288"/>
    </location>
</feature>
<dbReference type="GO" id="GO:0008017">
    <property type="term" value="F:microtubule binding"/>
    <property type="evidence" value="ECO:0007669"/>
    <property type="project" value="InterPro"/>
</dbReference>
<dbReference type="STRING" id="3068.D8U3G9"/>
<keyword evidence="3" id="KW-0067">ATP-binding</keyword>
<dbReference type="AlphaFoldDB" id="D8U3G9"/>
<dbReference type="GO" id="GO:0003777">
    <property type="term" value="F:microtubule motor activity"/>
    <property type="evidence" value="ECO:0007669"/>
    <property type="project" value="InterPro"/>
</dbReference>
<name>D8U3G9_VOLCA</name>
<dbReference type="PANTHER" id="PTHR47968">
    <property type="entry name" value="CENTROMERE PROTEIN E"/>
    <property type="match status" value="1"/>
</dbReference>
<dbReference type="Proteomes" id="UP000001058">
    <property type="component" value="Unassembled WGS sequence"/>
</dbReference>
<dbReference type="InParanoid" id="D8U3G9"/>
<organism evidence="6">
    <name type="scientific">Volvox carteri f. nagariensis</name>
    <dbReference type="NCBI Taxonomy" id="3068"/>
    <lineage>
        <taxon>Eukaryota</taxon>
        <taxon>Viridiplantae</taxon>
        <taxon>Chlorophyta</taxon>
        <taxon>core chlorophytes</taxon>
        <taxon>Chlorophyceae</taxon>
        <taxon>CS clade</taxon>
        <taxon>Chlamydomonadales</taxon>
        <taxon>Volvocaceae</taxon>
        <taxon>Volvox</taxon>
    </lineage>
</organism>
<sequence>FDTVFGPETNNSTVAGKVALPLVAPALRGVNGTIFAYGVTSSGKTHTMLGTDSDPGVVPRVVRELFSQIAAARASGAGTGTSPGPPRDYTVRLSIMEIYNEVLNDLLDPTRTNLKVREDSRSGLVLVDGLLEQVVTTAEQALDLIARGDHNRKVSATAFNEDSSRSHTITRIIVESTPLATGGGVGNDGALIDLAGSESARAVVSKGQRMEGSFINRSLLTLGTVIHKLAAGAAGHVPFRDSKLTRLLQPSLSGPGARVAVVCNITPAAAQSDETANTLKFAARAKLIQ</sequence>
<dbReference type="PROSITE" id="PS50067">
    <property type="entry name" value="KINESIN_MOTOR_2"/>
    <property type="match status" value="1"/>
</dbReference>
<evidence type="ECO:0000256" key="3">
    <source>
        <dbReference type="PROSITE-ProRule" id="PRU00283"/>
    </source>
</evidence>
<dbReference type="EMBL" id="GL378355">
    <property type="protein sequence ID" value="EFJ45753.1"/>
    <property type="molecule type" value="Genomic_DNA"/>
</dbReference>
<evidence type="ECO:0000259" key="4">
    <source>
        <dbReference type="PROSITE" id="PS50067"/>
    </source>
</evidence>
<keyword evidence="6" id="KW-1185">Reference proteome</keyword>
<evidence type="ECO:0000256" key="1">
    <source>
        <dbReference type="ARBA" id="ARBA00023054"/>
    </source>
</evidence>
<dbReference type="SMART" id="SM00129">
    <property type="entry name" value="KISc"/>
    <property type="match status" value="1"/>
</dbReference>
<feature type="non-terminal residue" evidence="5">
    <location>
        <position position="1"/>
    </location>
</feature>
<dbReference type="Pfam" id="PF00225">
    <property type="entry name" value="Kinesin"/>
    <property type="match status" value="1"/>
</dbReference>
<dbReference type="InterPro" id="IPR001752">
    <property type="entry name" value="Kinesin_motor_dom"/>
</dbReference>
<dbReference type="OrthoDB" id="3176171at2759"/>
<dbReference type="PANTHER" id="PTHR47968:SF75">
    <property type="entry name" value="CENTROMERE-ASSOCIATED PROTEIN E"/>
    <property type="match status" value="1"/>
</dbReference>
<keyword evidence="3" id="KW-0547">Nucleotide-binding</keyword>
<protein>
    <submittedName>
        <fullName evidence="5">CENPE type kinesin-like protein</fullName>
    </submittedName>
</protein>
<keyword evidence="1" id="KW-0175">Coiled coil</keyword>
<keyword evidence="2 3" id="KW-0505">Motor protein</keyword>
<dbReference type="SUPFAM" id="SSF52540">
    <property type="entry name" value="P-loop containing nucleoside triphosphate hydrolases"/>
    <property type="match status" value="1"/>
</dbReference>
<evidence type="ECO:0000313" key="6">
    <source>
        <dbReference type="Proteomes" id="UP000001058"/>
    </source>
</evidence>
<dbReference type="KEGG" id="vcn:VOLCADRAFT_31832"/>
<reference evidence="5 6" key="1">
    <citation type="journal article" date="2010" name="Science">
        <title>Genomic analysis of organismal complexity in the multicellular green alga Volvox carteri.</title>
        <authorList>
            <person name="Prochnik S.E."/>
            <person name="Umen J."/>
            <person name="Nedelcu A.M."/>
            <person name="Hallmann A."/>
            <person name="Miller S.M."/>
            <person name="Nishii I."/>
            <person name="Ferris P."/>
            <person name="Kuo A."/>
            <person name="Mitros T."/>
            <person name="Fritz-Laylin L.K."/>
            <person name="Hellsten U."/>
            <person name="Chapman J."/>
            <person name="Simakov O."/>
            <person name="Rensing S.A."/>
            <person name="Terry A."/>
            <person name="Pangilinan J."/>
            <person name="Kapitonov V."/>
            <person name="Jurka J."/>
            <person name="Salamov A."/>
            <person name="Shapiro H."/>
            <person name="Schmutz J."/>
            <person name="Grimwood J."/>
            <person name="Lindquist E."/>
            <person name="Lucas S."/>
            <person name="Grigoriev I.V."/>
            <person name="Schmitt R."/>
            <person name="Kirk D."/>
            <person name="Rokhsar D.S."/>
        </authorList>
    </citation>
    <scope>NUCLEOTIDE SEQUENCE [LARGE SCALE GENOMIC DNA]</scope>
    <source>
        <strain evidence="6">f. Nagariensis / Eve</strain>
    </source>
</reference>